<dbReference type="Pfam" id="PF20700">
    <property type="entry name" value="Mutator"/>
    <property type="match status" value="1"/>
</dbReference>
<organism evidence="2 3">
    <name type="scientific">Aedes albopictus</name>
    <name type="common">Asian tiger mosquito</name>
    <name type="synonym">Stegomyia albopicta</name>
    <dbReference type="NCBI Taxonomy" id="7160"/>
    <lineage>
        <taxon>Eukaryota</taxon>
        <taxon>Metazoa</taxon>
        <taxon>Ecdysozoa</taxon>
        <taxon>Arthropoda</taxon>
        <taxon>Hexapoda</taxon>
        <taxon>Insecta</taxon>
        <taxon>Pterygota</taxon>
        <taxon>Neoptera</taxon>
        <taxon>Endopterygota</taxon>
        <taxon>Diptera</taxon>
        <taxon>Nematocera</taxon>
        <taxon>Culicoidea</taxon>
        <taxon>Culicidae</taxon>
        <taxon>Culicinae</taxon>
        <taxon>Aedini</taxon>
        <taxon>Aedes</taxon>
        <taxon>Stegomyia</taxon>
    </lineage>
</organism>
<keyword evidence="3" id="KW-1185">Reference proteome</keyword>
<dbReference type="RefSeq" id="XP_062700711.1">
    <property type="nucleotide sequence ID" value="XM_062844727.1"/>
</dbReference>
<dbReference type="EnsemblMetazoa" id="AALFPA23_001530.R38727">
    <property type="protein sequence ID" value="AALFPA23_001530.P38727"/>
    <property type="gene ID" value="AALFPA23_001530"/>
</dbReference>
<dbReference type="RefSeq" id="XP_062700710.1">
    <property type="nucleotide sequence ID" value="XM_062844726.1"/>
</dbReference>
<evidence type="ECO:0000313" key="3">
    <source>
        <dbReference type="Proteomes" id="UP000069940"/>
    </source>
</evidence>
<protein>
    <recommendedName>
        <fullName evidence="1">Mutator-like transposase domain-containing protein</fullName>
    </recommendedName>
</protein>
<dbReference type="Gene3D" id="3.90.320.10">
    <property type="match status" value="1"/>
</dbReference>
<accession>A0ABM1XPB7</accession>
<reference evidence="2" key="2">
    <citation type="submission" date="2025-05" db="UniProtKB">
        <authorList>
            <consortium name="EnsemblMetazoa"/>
        </authorList>
    </citation>
    <scope>IDENTIFICATION</scope>
    <source>
        <strain evidence="2">Foshan</strain>
    </source>
</reference>
<dbReference type="InterPro" id="IPR049012">
    <property type="entry name" value="Mutator_transp_dom"/>
</dbReference>
<dbReference type="InterPro" id="IPR011604">
    <property type="entry name" value="PDDEXK-like_dom_sf"/>
</dbReference>
<evidence type="ECO:0000259" key="1">
    <source>
        <dbReference type="Pfam" id="PF20700"/>
    </source>
</evidence>
<dbReference type="EnsemblMetazoa" id="AALFPA23_001530.R38729">
    <property type="protein sequence ID" value="AALFPA23_001530.P38729"/>
    <property type="gene ID" value="AALFPA23_001530"/>
</dbReference>
<evidence type="ECO:0000313" key="2">
    <source>
        <dbReference type="EnsemblMetazoa" id="AALFPA23_001530.P38729"/>
    </source>
</evidence>
<reference evidence="3" key="1">
    <citation type="journal article" date="2015" name="Proc. Natl. Acad. Sci. U.S.A.">
        <title>Genome sequence of the Asian Tiger mosquito, Aedes albopictus, reveals insights into its biology, genetics, and evolution.</title>
        <authorList>
            <person name="Chen X.G."/>
            <person name="Jiang X."/>
            <person name="Gu J."/>
            <person name="Xu M."/>
            <person name="Wu Y."/>
            <person name="Deng Y."/>
            <person name="Zhang C."/>
            <person name="Bonizzoni M."/>
            <person name="Dermauw W."/>
            <person name="Vontas J."/>
            <person name="Armbruster P."/>
            <person name="Huang X."/>
            <person name="Yang Y."/>
            <person name="Zhang H."/>
            <person name="He W."/>
            <person name="Peng H."/>
            <person name="Liu Y."/>
            <person name="Wu K."/>
            <person name="Chen J."/>
            <person name="Lirakis M."/>
            <person name="Topalis P."/>
            <person name="Van Leeuwen T."/>
            <person name="Hall A.B."/>
            <person name="Jiang X."/>
            <person name="Thorpe C."/>
            <person name="Mueller R.L."/>
            <person name="Sun C."/>
            <person name="Waterhouse R.M."/>
            <person name="Yan G."/>
            <person name="Tu Z.J."/>
            <person name="Fang X."/>
            <person name="James A.A."/>
        </authorList>
    </citation>
    <scope>NUCLEOTIDE SEQUENCE [LARGE SCALE GENOMIC DNA]</scope>
    <source>
        <strain evidence="3">Foshan</strain>
    </source>
</reference>
<dbReference type="GeneID" id="115253741"/>
<dbReference type="Proteomes" id="UP000069940">
    <property type="component" value="Unassembled WGS sequence"/>
</dbReference>
<name>A0ABM1XPB7_AEDAL</name>
<proteinExistence type="predicted"/>
<sequence>MAQAVHSQKCKGLLCPYEESFKSMVSTLFLKCNVCDVIVCGYSEKPSSKKRLRFCLDWGILCSGGTFTMAEELFSFLNMPFTSKNSFIRDETSMDGVIEAALEQSMNNAIEEEKTAVSKELEQHGLVPNQQEMVESCAALDGSWGQRSNGHRYNSASGCAAIMGVRSKKVCYVGVRNKRCFACSLNVRRAKNKKEIRNHKCYRNYKGASGGMEPDIIIEGFEKLHKKGIKFTTVVTDGDSTTVARLKNKCKYGSEIRQQLCCNHAMKSLGKRLREIKCPKQFSDIVSKSIERITRGIRSAIKHCAEETNGQDIEGLRHDIRNAPFHAFGSHDDCRSYFCTNKENVADSRGIISDLKCAGIWDKIMLAVEKTAAKAEFFSENQTSNLVENLYCRLSKYNVGKRIDTMSRGSYQRRVYITVLQHNEGYKWHDRSMFEYTGENPGYWLRRLFQRKTASFLYTKKMQNSSGFVRRKPVPYDEIEKDYGVDAVEASEQEMNIIVDASSMKRMYEPSESTKQLLKKDVTMSQMEEFAFGRILSKYVPEIINSRESTKQKKCDFILQTTNTWNYLKTNRPIISLILRSLKDRHSIVMGGNRIYIDSCHNFLCCVPDAVSDDGSTVLLIKRNHRKAIKEAVRKTKGKKPMVDRATFIEAQAMMHICDATKCVVVMLDSNHQTDYLLHELAYDDTFFKARLIAKITEFFETFISVKVSTNELNVKI</sequence>
<feature type="domain" description="Mutator-like transposase" evidence="1">
    <location>
        <begin position="8"/>
        <end position="339"/>
    </location>
</feature>